<evidence type="ECO:0000313" key="3">
    <source>
        <dbReference type="Proteomes" id="UP001154252"/>
    </source>
</evidence>
<dbReference type="AlphaFoldDB" id="A0A9W4KCL0"/>
<evidence type="ECO:0000256" key="1">
    <source>
        <dbReference type="SAM" id="MobiDB-lite"/>
    </source>
</evidence>
<dbReference type="OrthoDB" id="2156052at2759"/>
<gene>
    <name evidence="2" type="ORF">PEGY_LOCUS3823</name>
</gene>
<evidence type="ECO:0000313" key="2">
    <source>
        <dbReference type="EMBL" id="CAG8894290.1"/>
    </source>
</evidence>
<reference evidence="2" key="1">
    <citation type="submission" date="2021-07" db="EMBL/GenBank/DDBJ databases">
        <authorList>
            <person name="Branca A.L. A."/>
        </authorList>
    </citation>
    <scope>NUCLEOTIDE SEQUENCE</scope>
</reference>
<sequence length="185" mass="20372">MSPRAKGRRVRTRSQASCASEGVQHRSQSPDSSSSDSNQTSIRKRGCSKVTSSPVQRAARQRDTGNNQGSQSRRHDVQFCAQRCLLGLQAGGILDDCCPNVKLHRQGQDDLKHPITSEDLVCLLKSQLDENIARCMPFGKFGAYSALFKLTCATYGYTVVGKGTTSELWKEVSCEAQVYQILRKA</sequence>
<accession>A0A9W4KCL0</accession>
<comment type="caution">
    <text evidence="2">The sequence shown here is derived from an EMBL/GenBank/DDBJ whole genome shotgun (WGS) entry which is preliminary data.</text>
</comment>
<protein>
    <submittedName>
        <fullName evidence="2">Uncharacterized protein</fullName>
    </submittedName>
</protein>
<feature type="compositionally biased region" description="Low complexity" evidence="1">
    <location>
        <begin position="27"/>
        <end position="41"/>
    </location>
</feature>
<name>A0A9W4KCL0_9EURO</name>
<dbReference type="EMBL" id="CAJVRC010000848">
    <property type="protein sequence ID" value="CAG8894290.1"/>
    <property type="molecule type" value="Genomic_DNA"/>
</dbReference>
<feature type="region of interest" description="Disordered" evidence="1">
    <location>
        <begin position="1"/>
        <end position="72"/>
    </location>
</feature>
<keyword evidence="3" id="KW-1185">Reference proteome</keyword>
<feature type="compositionally biased region" description="Basic residues" evidence="1">
    <location>
        <begin position="1"/>
        <end position="12"/>
    </location>
</feature>
<organism evidence="2 3">
    <name type="scientific">Penicillium egyptiacum</name>
    <dbReference type="NCBI Taxonomy" id="1303716"/>
    <lineage>
        <taxon>Eukaryota</taxon>
        <taxon>Fungi</taxon>
        <taxon>Dikarya</taxon>
        <taxon>Ascomycota</taxon>
        <taxon>Pezizomycotina</taxon>
        <taxon>Eurotiomycetes</taxon>
        <taxon>Eurotiomycetidae</taxon>
        <taxon>Eurotiales</taxon>
        <taxon>Aspergillaceae</taxon>
        <taxon>Penicillium</taxon>
    </lineage>
</organism>
<dbReference type="Proteomes" id="UP001154252">
    <property type="component" value="Unassembled WGS sequence"/>
</dbReference>
<proteinExistence type="predicted"/>